<sequence length="70" mass="7603">MGCATGRVTEQSVPMLRSKRSRARRARKRSKINAGPGTHAPDLEQLIQERRGDSLGCGDQCLPTGVRIGN</sequence>
<feature type="compositionally biased region" description="Basic residues" evidence="1">
    <location>
        <begin position="17"/>
        <end position="31"/>
    </location>
</feature>
<organism evidence="2 3">
    <name type="scientific">Pleurodeles waltl</name>
    <name type="common">Iberian ribbed newt</name>
    <dbReference type="NCBI Taxonomy" id="8319"/>
    <lineage>
        <taxon>Eukaryota</taxon>
        <taxon>Metazoa</taxon>
        <taxon>Chordata</taxon>
        <taxon>Craniata</taxon>
        <taxon>Vertebrata</taxon>
        <taxon>Euteleostomi</taxon>
        <taxon>Amphibia</taxon>
        <taxon>Batrachia</taxon>
        <taxon>Caudata</taxon>
        <taxon>Salamandroidea</taxon>
        <taxon>Salamandridae</taxon>
        <taxon>Pleurodelinae</taxon>
        <taxon>Pleurodeles</taxon>
    </lineage>
</organism>
<evidence type="ECO:0000313" key="2">
    <source>
        <dbReference type="EMBL" id="KAJ1218377.1"/>
    </source>
</evidence>
<gene>
    <name evidence="2" type="ORF">NDU88_005957</name>
</gene>
<dbReference type="AlphaFoldDB" id="A0AAV7WW66"/>
<accession>A0AAV7WW66</accession>
<evidence type="ECO:0000313" key="3">
    <source>
        <dbReference type="Proteomes" id="UP001066276"/>
    </source>
</evidence>
<keyword evidence="3" id="KW-1185">Reference proteome</keyword>
<reference evidence="2" key="1">
    <citation type="journal article" date="2022" name="bioRxiv">
        <title>Sequencing and chromosome-scale assembly of the giantPleurodeles waltlgenome.</title>
        <authorList>
            <person name="Brown T."/>
            <person name="Elewa A."/>
            <person name="Iarovenko S."/>
            <person name="Subramanian E."/>
            <person name="Araus A.J."/>
            <person name="Petzold A."/>
            <person name="Susuki M."/>
            <person name="Suzuki K.-i.T."/>
            <person name="Hayashi T."/>
            <person name="Toyoda A."/>
            <person name="Oliveira C."/>
            <person name="Osipova E."/>
            <person name="Leigh N.D."/>
            <person name="Simon A."/>
            <person name="Yun M.H."/>
        </authorList>
    </citation>
    <scope>NUCLEOTIDE SEQUENCE</scope>
    <source>
        <strain evidence="2">20211129_DDA</strain>
        <tissue evidence="2">Liver</tissue>
    </source>
</reference>
<evidence type="ECO:0000256" key="1">
    <source>
        <dbReference type="SAM" id="MobiDB-lite"/>
    </source>
</evidence>
<feature type="region of interest" description="Disordered" evidence="1">
    <location>
        <begin position="1"/>
        <end position="43"/>
    </location>
</feature>
<name>A0AAV7WW66_PLEWA</name>
<protein>
    <submittedName>
        <fullName evidence="2">Uncharacterized protein</fullName>
    </submittedName>
</protein>
<proteinExistence type="predicted"/>
<dbReference type="Proteomes" id="UP001066276">
    <property type="component" value="Chromosome 1_1"/>
</dbReference>
<comment type="caution">
    <text evidence="2">The sequence shown here is derived from an EMBL/GenBank/DDBJ whole genome shotgun (WGS) entry which is preliminary data.</text>
</comment>
<dbReference type="EMBL" id="JANPWB010000001">
    <property type="protein sequence ID" value="KAJ1218377.1"/>
    <property type="molecule type" value="Genomic_DNA"/>
</dbReference>